<dbReference type="EMBL" id="CQBK01000008">
    <property type="protein sequence ID" value="CNH71589.1"/>
    <property type="molecule type" value="Genomic_DNA"/>
</dbReference>
<evidence type="ECO:0000256" key="7">
    <source>
        <dbReference type="ARBA" id="ARBA00047968"/>
    </source>
</evidence>
<accession>A0A0T9PLP4</accession>
<dbReference type="CDD" id="cd04900">
    <property type="entry name" value="ACT_UUR-like_1"/>
    <property type="match status" value="1"/>
</dbReference>
<dbReference type="NCBIfam" id="NF002487">
    <property type="entry name" value="PRK01759.1"/>
    <property type="match status" value="1"/>
</dbReference>
<dbReference type="SMART" id="SM00471">
    <property type="entry name" value="HDc"/>
    <property type="match status" value="1"/>
</dbReference>
<evidence type="ECO:0000256" key="2">
    <source>
        <dbReference type="ARBA" id="ARBA00022695"/>
    </source>
</evidence>
<dbReference type="InterPro" id="IPR045865">
    <property type="entry name" value="ACT-like_dom_sf"/>
</dbReference>
<feature type="domain" description="ACT" evidence="9">
    <location>
        <begin position="753"/>
        <end position="835"/>
    </location>
</feature>
<name>A0A0T9PLP4_9GAMM</name>
<dbReference type="GO" id="GO:0006808">
    <property type="term" value="P:regulation of nitrogen utilization"/>
    <property type="evidence" value="ECO:0007669"/>
    <property type="project" value="UniProtKB-UniRule"/>
</dbReference>
<feature type="region of interest" description="Uridylyl-removing" evidence="8">
    <location>
        <begin position="394"/>
        <end position="752"/>
    </location>
</feature>
<organism evidence="11 12">
    <name type="scientific">Yersinia similis</name>
    <dbReference type="NCBI Taxonomy" id="367190"/>
    <lineage>
        <taxon>Bacteria</taxon>
        <taxon>Pseudomonadati</taxon>
        <taxon>Pseudomonadota</taxon>
        <taxon>Gammaproteobacteria</taxon>
        <taxon>Enterobacterales</taxon>
        <taxon>Yersiniaceae</taxon>
        <taxon>Yersinia</taxon>
    </lineage>
</organism>
<dbReference type="FunFam" id="1.10.3210.10:FF:000005">
    <property type="entry name" value="Bifunctional uridylyltransferase/uridylyl-removing enzyme"/>
    <property type="match status" value="1"/>
</dbReference>
<dbReference type="GO" id="GO:0008081">
    <property type="term" value="F:phosphoric diester hydrolase activity"/>
    <property type="evidence" value="ECO:0007669"/>
    <property type="project" value="UniProtKB-UniRule"/>
</dbReference>
<dbReference type="InterPro" id="IPR013546">
    <property type="entry name" value="PII_UdlTrfase/GS_AdlTrfase"/>
</dbReference>
<dbReference type="GO" id="GO:0008893">
    <property type="term" value="F:guanosine-3',5'-bis(diphosphate) 3'-diphosphatase activity"/>
    <property type="evidence" value="ECO:0007669"/>
    <property type="project" value="UniProtKB-EC"/>
</dbReference>
<comment type="domain">
    <text evidence="8">Has four distinct domains: an N-terminal nucleotidyltransferase (NT) domain responsible for UTase activity, a central HD domain that encodes UR activity, and two C-terminal ACT domains that seem to have a role in glutamine sensing.</text>
</comment>
<dbReference type="Proteomes" id="UP000038204">
    <property type="component" value="Unassembled WGS sequence"/>
</dbReference>
<dbReference type="SUPFAM" id="SSF109604">
    <property type="entry name" value="HD-domain/PDEase-like"/>
    <property type="match status" value="1"/>
</dbReference>
<dbReference type="SUPFAM" id="SSF55021">
    <property type="entry name" value="ACT-like"/>
    <property type="match status" value="2"/>
</dbReference>
<dbReference type="SUPFAM" id="SSF81593">
    <property type="entry name" value="Nucleotidyltransferase substrate binding subunit/domain"/>
    <property type="match status" value="1"/>
</dbReference>
<dbReference type="SUPFAM" id="SSF81891">
    <property type="entry name" value="Poly A polymerase C-terminal region-like"/>
    <property type="match status" value="1"/>
</dbReference>
<comment type="cofactor">
    <cofactor evidence="8">
        <name>Mg(2+)</name>
        <dbReference type="ChEBI" id="CHEBI:18420"/>
    </cofactor>
</comment>
<feature type="domain" description="HD" evidence="10">
    <location>
        <begin position="512"/>
        <end position="634"/>
    </location>
</feature>
<evidence type="ECO:0000256" key="5">
    <source>
        <dbReference type="ARBA" id="ARBA00022842"/>
    </source>
</evidence>
<proteinExistence type="inferred from homology"/>
<evidence type="ECO:0000256" key="4">
    <source>
        <dbReference type="ARBA" id="ARBA00022801"/>
    </source>
</evidence>
<dbReference type="NCBIfam" id="NF003448">
    <property type="entry name" value="PRK05007.1"/>
    <property type="match status" value="1"/>
</dbReference>
<sequence length="935" mass="107967">MARLKPIWMYLRRLYDLPVLSVASTLSITSLFYGLRSSSGKHMSDNRTEHSLSLTLTSTIPEQPALPSTYLDSDINCPTLKQRLEAFQRWQAEVFNSGTCAEVLIAARSDYIDHLLQRLWTFYGFDNVPETALVAVGGYGRGELHPLSDIDVLVLSKQRLNDEHAQRVGQLITLLWDLKLEVGHSVRTLEECLLEGLADLTIATNMIESRLICGDVALFLQMQKHIFSDSFWPSPQFFHAKVVEQQERHKRYHGTSYNLEPDIKSSPGGLRDIHTLLWVARRHFGATSLSEMVDFGFLTNAERNELNESQSFLWRIRFALHLVLTRYDNRLLFDRQLSVAQLLRYEGEGNEPVEHMMKDFYRMTRRVSELNNMLLQLFDEAILALDANEKPRPLDEEFQLRGDLIDLRDENLFVRQPEAIMRMFYLMVRNQDIKGIYSTTVRRLRHARRHLKAPLCHIPEARKLFMAILRHPGAVSRALLPMHRHSVLWAYMPQWGSIVGQMQFDLFHAYTVDEHTIRVLLKIESFADEDTRPRHPLCVELYPRLPQPELLLLAALFHDIAKGRGGDHSILGAHDAVEFAEQHGLNSRESQLVAWLVRCHLLMSVTAQRRDIQDPAVIQQFSTEVQSETRLRYLVSLTVADICATNENLWNSWKQSLLRELYFATEKQLRRGMQNSPDLRERVRHHRLQALALLRMDNIDEEALHRIWSRCRADYFLRHSPNQLAWHARHLLEHDSTKPLVLVSRQATRGGTEIFIWSPDRPSLFAAVVGELDRRNLSVHDAQIFTNRDGMAMDTFIVLEPDGSPLAQDRHPIISHALQQAINRSDYQHPPRVRRLSPKLRHFSVPTEANFLPTHNERRTYLELIALDQPGLLARVGKIFADLGLSLHSARITTIGERVEDLFVLADKDRRALSLETRSELAQRLADTLNPNDKL</sequence>
<dbReference type="InterPro" id="IPR006674">
    <property type="entry name" value="HD_domain"/>
</dbReference>
<dbReference type="PIRSF" id="PIRSF006288">
    <property type="entry name" value="PII_uridyltransf"/>
    <property type="match status" value="1"/>
</dbReference>
<keyword evidence="6 8" id="KW-0511">Multifunctional enzyme</keyword>
<dbReference type="CDD" id="cd00077">
    <property type="entry name" value="HDc"/>
    <property type="match status" value="1"/>
</dbReference>
<reference evidence="11 12" key="1">
    <citation type="submission" date="2015-03" db="EMBL/GenBank/DDBJ databases">
        <authorList>
            <person name="Murphy D."/>
        </authorList>
    </citation>
    <scope>NUCLEOTIDE SEQUENCE [LARGE SCALE GENOMIC DNA]</scope>
    <source>
        <strain evidence="11 12">Y233</strain>
    </source>
</reference>
<dbReference type="PROSITE" id="PS51831">
    <property type="entry name" value="HD"/>
    <property type="match status" value="1"/>
</dbReference>
<dbReference type="Gene3D" id="1.10.3210.10">
    <property type="entry name" value="Hypothetical protein af1432"/>
    <property type="match status" value="1"/>
</dbReference>
<dbReference type="EC" id="3.1.4.-" evidence="8"/>
<dbReference type="InterPro" id="IPR010043">
    <property type="entry name" value="UTase/UR"/>
</dbReference>
<protein>
    <recommendedName>
        <fullName evidence="8">Bifunctional uridylyltransferase/uridylyl-removing enzyme</fullName>
        <shortName evidence="8">UTase/UR</shortName>
    </recommendedName>
    <alternativeName>
        <fullName evidence="8">Bifunctional [protein-PII] modification enzyme</fullName>
    </alternativeName>
    <alternativeName>
        <fullName evidence="8">Bifunctional nitrogen sensor protein</fullName>
    </alternativeName>
    <domain>
        <recommendedName>
            <fullName evidence="8">[Protein-PII] uridylyltransferase</fullName>
            <shortName evidence="8">PII uridylyltransferase</shortName>
            <shortName evidence="8">UTase</shortName>
            <ecNumber evidence="8">2.7.7.59</ecNumber>
        </recommendedName>
    </domain>
    <domain>
        <recommendedName>
            <fullName evidence="8">[Protein-PII]-UMP uridylyl-removing enzyme</fullName>
            <shortName evidence="8">UR</shortName>
            <ecNumber evidence="8">3.1.4.-</ecNumber>
        </recommendedName>
    </domain>
</protein>
<dbReference type="InterPro" id="IPR003607">
    <property type="entry name" value="HD/PDEase_dom"/>
</dbReference>
<dbReference type="HAMAP" id="MF_00277">
    <property type="entry name" value="PII_uridylyl_transf"/>
    <property type="match status" value="1"/>
</dbReference>
<evidence type="ECO:0000259" key="9">
    <source>
        <dbReference type="PROSITE" id="PS51671"/>
    </source>
</evidence>
<dbReference type="PANTHER" id="PTHR47320:SF1">
    <property type="entry name" value="BIFUNCTIONAL URIDYLYLTRANSFERASE_URIDYLYL-REMOVING ENZYME"/>
    <property type="match status" value="1"/>
</dbReference>
<feature type="domain" description="ACT" evidence="9">
    <location>
        <begin position="861"/>
        <end position="935"/>
    </location>
</feature>
<comment type="function">
    <text evidence="8">Modifies, by uridylylation and deuridylylation, the PII regulatory proteins (GlnB and homologs), in response to the nitrogen status of the cell that GlnD senses through the glutamine level. Under low glutamine levels, catalyzes the conversion of the PII proteins and UTP to PII-UMP and PPi, while under higher glutamine levels, GlnD hydrolyzes PII-UMP to PII and UMP (deuridylylation). Thus, controls uridylylation state and activity of the PII proteins, and plays an important role in the regulation of nitrogen metabolism.</text>
</comment>
<evidence type="ECO:0000256" key="3">
    <source>
        <dbReference type="ARBA" id="ARBA00022737"/>
    </source>
</evidence>
<dbReference type="EC" id="2.7.7.59" evidence="8"/>
<dbReference type="AlphaFoldDB" id="A0A0T9PLP4"/>
<keyword evidence="5 8" id="KW-0460">Magnesium</keyword>
<comment type="similarity">
    <text evidence="8">Belongs to the GlnD family.</text>
</comment>
<comment type="catalytic activity">
    <reaction evidence="8">
        <text>[protein-PII]-L-tyrosine + UTP = [protein-PII]-uridylyl-L-tyrosine + diphosphate</text>
        <dbReference type="Rhea" id="RHEA:13673"/>
        <dbReference type="Rhea" id="RHEA-COMP:12147"/>
        <dbReference type="Rhea" id="RHEA-COMP:12148"/>
        <dbReference type="ChEBI" id="CHEBI:33019"/>
        <dbReference type="ChEBI" id="CHEBI:46398"/>
        <dbReference type="ChEBI" id="CHEBI:46858"/>
        <dbReference type="ChEBI" id="CHEBI:90602"/>
        <dbReference type="EC" id="2.7.7.59"/>
    </reaction>
</comment>
<comment type="catalytic activity">
    <reaction evidence="7">
        <text>guanosine 3',5'-bis(diphosphate) + H2O = GDP + diphosphate + H(+)</text>
        <dbReference type="Rhea" id="RHEA:14253"/>
        <dbReference type="ChEBI" id="CHEBI:15377"/>
        <dbReference type="ChEBI" id="CHEBI:15378"/>
        <dbReference type="ChEBI" id="CHEBI:33019"/>
        <dbReference type="ChEBI" id="CHEBI:58189"/>
        <dbReference type="ChEBI" id="CHEBI:77828"/>
        <dbReference type="EC" id="3.1.7.2"/>
    </reaction>
</comment>
<dbReference type="CDD" id="cd04899">
    <property type="entry name" value="ACT_ACR-UUR-like_2"/>
    <property type="match status" value="1"/>
</dbReference>
<dbReference type="PANTHER" id="PTHR47320">
    <property type="entry name" value="BIFUNCTIONAL URIDYLYLTRANSFERASE/URIDYLYL-REMOVING ENZYME"/>
    <property type="match status" value="1"/>
</dbReference>
<dbReference type="AntiFam" id="ANF00052">
    <property type="entry name" value="Translation of DNA tandem repeat"/>
</dbReference>
<dbReference type="Pfam" id="PF01909">
    <property type="entry name" value="NTP_transf_2"/>
    <property type="match status" value="1"/>
</dbReference>
<keyword evidence="1 8" id="KW-0808">Transferase</keyword>
<dbReference type="InterPro" id="IPR043519">
    <property type="entry name" value="NT_sf"/>
</dbReference>
<evidence type="ECO:0000256" key="6">
    <source>
        <dbReference type="ARBA" id="ARBA00023268"/>
    </source>
</evidence>
<evidence type="ECO:0000313" key="11">
    <source>
        <dbReference type="EMBL" id="CNH71589.1"/>
    </source>
</evidence>
<keyword evidence="3" id="KW-0677">Repeat</keyword>
<comment type="activity regulation">
    <text evidence="8">Uridylyltransferase (UTase) activity is inhibited by glutamine, while glutamine activates uridylyl-removing (UR) activity.</text>
</comment>
<dbReference type="InterPro" id="IPR002934">
    <property type="entry name" value="Polymerase_NTP_transf_dom"/>
</dbReference>
<evidence type="ECO:0000259" key="10">
    <source>
        <dbReference type="PROSITE" id="PS51831"/>
    </source>
</evidence>
<comment type="catalytic activity">
    <reaction evidence="8">
        <text>[protein-PII]-uridylyl-L-tyrosine + H2O = [protein-PII]-L-tyrosine + UMP + H(+)</text>
        <dbReference type="Rhea" id="RHEA:48600"/>
        <dbReference type="Rhea" id="RHEA-COMP:12147"/>
        <dbReference type="Rhea" id="RHEA-COMP:12148"/>
        <dbReference type="ChEBI" id="CHEBI:15377"/>
        <dbReference type="ChEBI" id="CHEBI:15378"/>
        <dbReference type="ChEBI" id="CHEBI:46858"/>
        <dbReference type="ChEBI" id="CHEBI:57865"/>
        <dbReference type="ChEBI" id="CHEBI:90602"/>
    </reaction>
</comment>
<evidence type="ECO:0000256" key="1">
    <source>
        <dbReference type="ARBA" id="ARBA00022679"/>
    </source>
</evidence>
<feature type="region of interest" description="Uridylyltransferase" evidence="8">
    <location>
        <begin position="1"/>
        <end position="393"/>
    </location>
</feature>
<evidence type="ECO:0000313" key="12">
    <source>
        <dbReference type="Proteomes" id="UP000038204"/>
    </source>
</evidence>
<dbReference type="InterPro" id="IPR002912">
    <property type="entry name" value="ACT_dom"/>
</dbReference>
<keyword evidence="4 8" id="KW-0378">Hydrolase</keyword>
<dbReference type="Pfam" id="PF01966">
    <property type="entry name" value="HD"/>
    <property type="match status" value="1"/>
</dbReference>
<dbReference type="Pfam" id="PF01842">
    <property type="entry name" value="ACT"/>
    <property type="match status" value="1"/>
</dbReference>
<dbReference type="CDD" id="cd05401">
    <property type="entry name" value="NT_GlnE_GlnD_like"/>
    <property type="match status" value="1"/>
</dbReference>
<dbReference type="PROSITE" id="PS51671">
    <property type="entry name" value="ACT"/>
    <property type="match status" value="2"/>
</dbReference>
<dbReference type="GO" id="GO:0008773">
    <property type="term" value="F:[protein-PII] uridylyltransferase activity"/>
    <property type="evidence" value="ECO:0007669"/>
    <property type="project" value="UniProtKB-UniRule"/>
</dbReference>
<dbReference type="SUPFAM" id="SSF81301">
    <property type="entry name" value="Nucleotidyltransferase"/>
    <property type="match status" value="1"/>
</dbReference>
<evidence type="ECO:0000256" key="8">
    <source>
        <dbReference type="HAMAP-Rule" id="MF_00277"/>
    </source>
</evidence>
<keyword evidence="2 8" id="KW-0548">Nucleotidyltransferase</keyword>
<dbReference type="NCBIfam" id="TIGR01693">
    <property type="entry name" value="UTase_glnD"/>
    <property type="match status" value="1"/>
</dbReference>
<dbReference type="Pfam" id="PF08335">
    <property type="entry name" value="GlnD_UR_UTase"/>
    <property type="match status" value="1"/>
</dbReference>
<gene>
    <name evidence="8 11" type="primary">glnD</name>
    <name evidence="11" type="ORF">ERS008667_01324</name>
</gene>